<sequence length="76" mass="8633">MVPGKRYYGGGAVDSDVEVARHFMKTMKEAAERGGATNAVNFVSLLRWPDRWKFKKTMKELAGKMDGFVHEQRKGK</sequence>
<evidence type="ECO:0000313" key="2">
    <source>
        <dbReference type="Proteomes" id="UP001497516"/>
    </source>
</evidence>
<reference evidence="1 2" key="1">
    <citation type="submission" date="2024-04" db="EMBL/GenBank/DDBJ databases">
        <authorList>
            <person name="Fracassetti M."/>
        </authorList>
    </citation>
    <scope>NUCLEOTIDE SEQUENCE [LARGE SCALE GENOMIC DNA]</scope>
</reference>
<dbReference type="AlphaFoldDB" id="A0AAV2EUW9"/>
<dbReference type="Proteomes" id="UP001497516">
    <property type="component" value="Chromosome 5"/>
</dbReference>
<gene>
    <name evidence="1" type="ORF">LTRI10_LOCUS30594</name>
</gene>
<evidence type="ECO:0000313" key="1">
    <source>
        <dbReference type="EMBL" id="CAL1389760.1"/>
    </source>
</evidence>
<organism evidence="1 2">
    <name type="scientific">Linum trigynum</name>
    <dbReference type="NCBI Taxonomy" id="586398"/>
    <lineage>
        <taxon>Eukaryota</taxon>
        <taxon>Viridiplantae</taxon>
        <taxon>Streptophyta</taxon>
        <taxon>Embryophyta</taxon>
        <taxon>Tracheophyta</taxon>
        <taxon>Spermatophyta</taxon>
        <taxon>Magnoliopsida</taxon>
        <taxon>eudicotyledons</taxon>
        <taxon>Gunneridae</taxon>
        <taxon>Pentapetalae</taxon>
        <taxon>rosids</taxon>
        <taxon>fabids</taxon>
        <taxon>Malpighiales</taxon>
        <taxon>Linaceae</taxon>
        <taxon>Linum</taxon>
    </lineage>
</organism>
<dbReference type="EMBL" id="OZ034818">
    <property type="protein sequence ID" value="CAL1389760.1"/>
    <property type="molecule type" value="Genomic_DNA"/>
</dbReference>
<protein>
    <submittedName>
        <fullName evidence="1">Uncharacterized protein</fullName>
    </submittedName>
</protein>
<name>A0AAV2EUW9_9ROSI</name>
<proteinExistence type="predicted"/>
<keyword evidence="2" id="KW-1185">Reference proteome</keyword>
<accession>A0AAV2EUW9</accession>